<keyword evidence="8" id="KW-1133">Transmembrane helix</keyword>
<evidence type="ECO:0000256" key="4">
    <source>
        <dbReference type="ARBA" id="ARBA00022511"/>
    </source>
</evidence>
<dbReference type="SUPFAM" id="SSF49830">
    <property type="entry name" value="ENV polyprotein, receptor-binding domain"/>
    <property type="match status" value="1"/>
</dbReference>
<comment type="caution">
    <text evidence="14">The sequence shown here is derived from an EMBL/GenBank/DDBJ whole genome shotgun (WGS) entry which is preliminary data.</text>
</comment>
<evidence type="ECO:0000256" key="8">
    <source>
        <dbReference type="ARBA" id="ARBA00022989"/>
    </source>
</evidence>
<evidence type="ECO:0000256" key="12">
    <source>
        <dbReference type="ARBA" id="ARBA00023180"/>
    </source>
</evidence>
<dbReference type="PANTHER" id="PTHR10424">
    <property type="entry name" value="VIRAL ENVELOPE PROTEIN"/>
    <property type="match status" value="1"/>
</dbReference>
<evidence type="ECO:0000256" key="7">
    <source>
        <dbReference type="ARBA" id="ARBA00022870"/>
    </source>
</evidence>
<keyword evidence="11" id="KW-1015">Disulfide bond</keyword>
<organism evidence="14 15">
    <name type="scientific">Myotis myotis</name>
    <name type="common">Greater mouse-eared bat</name>
    <name type="synonym">Vespertilio myotis</name>
    <dbReference type="NCBI Taxonomy" id="51298"/>
    <lineage>
        <taxon>Eukaryota</taxon>
        <taxon>Metazoa</taxon>
        <taxon>Chordata</taxon>
        <taxon>Craniata</taxon>
        <taxon>Vertebrata</taxon>
        <taxon>Euteleostomi</taxon>
        <taxon>Mammalia</taxon>
        <taxon>Eutheria</taxon>
        <taxon>Laurasiatheria</taxon>
        <taxon>Chiroptera</taxon>
        <taxon>Yangochiroptera</taxon>
        <taxon>Vespertilionidae</taxon>
        <taxon>Myotis</taxon>
    </lineage>
</organism>
<evidence type="ECO:0000256" key="10">
    <source>
        <dbReference type="ARBA" id="ARBA00023139"/>
    </source>
</evidence>
<keyword evidence="10" id="KW-0564">Palmitate</keyword>
<keyword evidence="6" id="KW-0812">Transmembrane</keyword>
<accession>A0A7J8AMF8</accession>
<sequence>MLVTLLVNTPATGSPHTPYNITWQIIDTNSAVILNQTSQIHPKDTWFPELRIDLLTLLPNPLDTSDYCLGAAIHQAFEDSKPRRTLYFYVCPGHSQARSRGNDPCGSAGDYFCASWSCVSIGHIWWKAPKKGDLITVGRLAAPPCPQNGRVYCNPVSISFTKEGRKATGWDTGKTWGFRIYSCRGALRRADPGMLFTLRVQNTPLHYHSPVGMGPNKVLAPQPQLTTPRVSTTEGAWAPASLPNTLLAPTMKNLTLSHTPPPEVEPLISMVIGAYYVLNASRPDLTKSCWLCLDVEPPYYEGIAVKGNYTTATIVSSCRWQQTVARLTLQAVMGQGACVGNVPPEQLHLCNETLTIPEEAVYLLPPKNAWWACSSGLAPCVHSLVLNSQKEGF</sequence>
<keyword evidence="12" id="KW-0325">Glycoprotein</keyword>
<evidence type="ECO:0000256" key="5">
    <source>
        <dbReference type="ARBA" id="ARBA00022581"/>
    </source>
</evidence>
<evidence type="ECO:0008006" key="16">
    <source>
        <dbReference type="Google" id="ProtNLM"/>
    </source>
</evidence>
<dbReference type="InterPro" id="IPR018154">
    <property type="entry name" value="TLV/ENV_coat_polyprotein"/>
</dbReference>
<reference evidence="14 15" key="1">
    <citation type="journal article" date="2020" name="Nature">
        <title>Six reference-quality genomes reveal evolution of bat adaptations.</title>
        <authorList>
            <person name="Jebb D."/>
            <person name="Huang Z."/>
            <person name="Pippel M."/>
            <person name="Hughes G.M."/>
            <person name="Lavrichenko K."/>
            <person name="Devanna P."/>
            <person name="Winkler S."/>
            <person name="Jermiin L.S."/>
            <person name="Skirmuntt E.C."/>
            <person name="Katzourakis A."/>
            <person name="Burkitt-Gray L."/>
            <person name="Ray D.A."/>
            <person name="Sullivan K.A.M."/>
            <person name="Roscito J.G."/>
            <person name="Kirilenko B.M."/>
            <person name="Davalos L.M."/>
            <person name="Corthals A.P."/>
            <person name="Power M.L."/>
            <person name="Jones G."/>
            <person name="Ransome R.D."/>
            <person name="Dechmann D.K.N."/>
            <person name="Locatelli A.G."/>
            <person name="Puechmaille S.J."/>
            <person name="Fedrigo O."/>
            <person name="Jarvis E.D."/>
            <person name="Hiller M."/>
            <person name="Vernes S.C."/>
            <person name="Myers E.W."/>
            <person name="Teeling E.C."/>
        </authorList>
    </citation>
    <scope>NUCLEOTIDE SEQUENCE [LARGE SCALE GENOMIC DNA]</scope>
    <source>
        <strain evidence="14">MMyoMyo1</strain>
        <tissue evidence="14">Flight muscle</tissue>
    </source>
</reference>
<keyword evidence="13" id="KW-0449">Lipoprotein</keyword>
<gene>
    <name evidence="14" type="ORF">mMyoMyo1_007947</name>
</gene>
<keyword evidence="4" id="KW-1032">Host cell membrane</keyword>
<evidence type="ECO:0000256" key="11">
    <source>
        <dbReference type="ARBA" id="ARBA00023157"/>
    </source>
</evidence>
<dbReference type="EMBL" id="JABWUV010000001">
    <property type="protein sequence ID" value="KAF6387451.1"/>
    <property type="molecule type" value="Genomic_DNA"/>
</dbReference>
<evidence type="ECO:0000256" key="2">
    <source>
        <dbReference type="ARBA" id="ARBA00004531"/>
    </source>
</evidence>
<dbReference type="InterPro" id="IPR008981">
    <property type="entry name" value="FMuLV_rcpt-bd"/>
</dbReference>
<evidence type="ECO:0000313" key="15">
    <source>
        <dbReference type="Proteomes" id="UP000527355"/>
    </source>
</evidence>
<protein>
    <recommendedName>
        <fullName evidence="16">Envelope glycoprotein</fullName>
    </recommendedName>
</protein>
<keyword evidence="9" id="KW-0472">Membrane</keyword>
<name>A0A7J8AMF8_MYOMY</name>
<comment type="subcellular location">
    <subcellularLocation>
        <location evidence="1">Host cell membrane</location>
        <topology evidence="1">Single-pass type I membrane protein</topology>
    </subcellularLocation>
    <subcellularLocation>
        <location evidence="2">Host endomembrane system</location>
        <topology evidence="2">Peripheral membrane protein</topology>
    </subcellularLocation>
    <subcellularLocation>
        <location evidence="3">Virion membrane</location>
        <topology evidence="3">Single-pass type I membrane protein</topology>
    </subcellularLocation>
</comment>
<keyword evidence="5" id="KW-0945">Host-virus interaction</keyword>
<dbReference type="Pfam" id="PF00429">
    <property type="entry name" value="TLV_coat"/>
    <property type="match status" value="1"/>
</dbReference>
<evidence type="ECO:0000256" key="1">
    <source>
        <dbReference type="ARBA" id="ARBA00004402"/>
    </source>
</evidence>
<proteinExistence type="predicted"/>
<evidence type="ECO:0000256" key="9">
    <source>
        <dbReference type="ARBA" id="ARBA00023136"/>
    </source>
</evidence>
<dbReference type="Gene3D" id="3.90.310.10">
    <property type="entry name" value="ENV polyprotein, receptor-binding domain"/>
    <property type="match status" value="1"/>
</dbReference>
<evidence type="ECO:0000256" key="3">
    <source>
        <dbReference type="ARBA" id="ARBA00004563"/>
    </source>
</evidence>
<evidence type="ECO:0000313" key="14">
    <source>
        <dbReference type="EMBL" id="KAF6387451.1"/>
    </source>
</evidence>
<dbReference type="PANTHER" id="PTHR10424:SF81">
    <property type="entry name" value="ERVV2 PROTEIN"/>
    <property type="match status" value="1"/>
</dbReference>
<dbReference type="Proteomes" id="UP000527355">
    <property type="component" value="Unassembled WGS sequence"/>
</dbReference>
<evidence type="ECO:0000256" key="6">
    <source>
        <dbReference type="ARBA" id="ARBA00022692"/>
    </source>
</evidence>
<evidence type="ECO:0000256" key="13">
    <source>
        <dbReference type="ARBA" id="ARBA00023288"/>
    </source>
</evidence>
<keyword evidence="15" id="KW-1185">Reference proteome</keyword>
<dbReference type="AlphaFoldDB" id="A0A7J8AMF8"/>
<keyword evidence="7" id="KW-1043">Host membrane</keyword>